<dbReference type="AlphaFoldDB" id="F8NLP9"/>
<dbReference type="GeneID" id="18812588"/>
<dbReference type="EMBL" id="GL945430">
    <property type="protein sequence ID" value="EGO28230.1"/>
    <property type="molecule type" value="Genomic_DNA"/>
</dbReference>
<accession>F8NLP9</accession>
<proteinExistence type="predicted"/>
<organism>
    <name type="scientific">Serpula lacrymans var. lacrymans (strain S7.9)</name>
    <name type="common">Dry rot fungus</name>
    <dbReference type="NCBI Taxonomy" id="578457"/>
    <lineage>
        <taxon>Eukaryota</taxon>
        <taxon>Fungi</taxon>
        <taxon>Dikarya</taxon>
        <taxon>Basidiomycota</taxon>
        <taxon>Agaricomycotina</taxon>
        <taxon>Agaricomycetes</taxon>
        <taxon>Agaricomycetidae</taxon>
        <taxon>Boletales</taxon>
        <taxon>Coniophorineae</taxon>
        <taxon>Serpulaceae</taxon>
        <taxon>Serpula</taxon>
    </lineage>
</organism>
<evidence type="ECO:0000313" key="1">
    <source>
        <dbReference type="EMBL" id="EGO28230.1"/>
    </source>
</evidence>
<dbReference type="HOGENOM" id="CLU_109493_0_0_1"/>
<gene>
    <name evidence="1" type="ORF">SERLADRAFT_405861</name>
</gene>
<dbReference type="OrthoDB" id="2673461at2759"/>
<dbReference type="RefSeq" id="XP_007314429.1">
    <property type="nucleotide sequence ID" value="XM_007314367.1"/>
</dbReference>
<dbReference type="Proteomes" id="UP000008064">
    <property type="component" value="Unassembled WGS sequence"/>
</dbReference>
<name>F8NLP9_SERL9</name>
<reference evidence="1" key="1">
    <citation type="submission" date="2011-04" db="EMBL/GenBank/DDBJ databases">
        <title>Evolution of plant cell wall degrading machinery underlies the functional diversity of forest fungi.</title>
        <authorList>
            <consortium name="US DOE Joint Genome Institute (JGI-PGF)"/>
            <person name="Eastwood D.C."/>
            <person name="Floudas D."/>
            <person name="Binder M."/>
            <person name="Majcherczyk A."/>
            <person name="Schneider P."/>
            <person name="Aerts A."/>
            <person name="Asiegbu F.O."/>
            <person name="Baker S.E."/>
            <person name="Barry K."/>
            <person name="Bendiksby M."/>
            <person name="Blumentritt M."/>
            <person name="Coutinho P.M."/>
            <person name="Cullen D."/>
            <person name="Cullen D."/>
            <person name="Gathman A."/>
            <person name="Goodell B."/>
            <person name="Henrissat B."/>
            <person name="Ihrmark K."/>
            <person name="Kauserud H."/>
            <person name="Kohler A."/>
            <person name="LaButti K."/>
            <person name="Lapidus A."/>
            <person name="Lavin J.L."/>
            <person name="Lee Y.-H."/>
            <person name="Lindquist E."/>
            <person name="Lilly W."/>
            <person name="Lucas S."/>
            <person name="Morin E."/>
            <person name="Murat C."/>
            <person name="Oguiza J.A."/>
            <person name="Park J."/>
            <person name="Pisabarro A.G."/>
            <person name="Riley R."/>
            <person name="Rosling A."/>
            <person name="Salamov A."/>
            <person name="Schmidt O."/>
            <person name="Schmutz J."/>
            <person name="Skrede I."/>
            <person name="Stenlid J."/>
            <person name="Wiebenga A."/>
            <person name="Xie X."/>
            <person name="Kues U."/>
            <person name="Hibbett D.S."/>
            <person name="Hoffmeister D."/>
            <person name="Hogberg N."/>
            <person name="Martin F."/>
            <person name="Grigoriev I.V."/>
            <person name="Watkinson S.C."/>
        </authorList>
    </citation>
    <scope>NUCLEOTIDE SEQUENCE</scope>
    <source>
        <strain evidence="1">S7.9</strain>
    </source>
</reference>
<protein>
    <submittedName>
        <fullName evidence="1">Uncharacterized protein</fullName>
    </submittedName>
</protein>
<sequence length="220" mass="24801">MSWFFPGKRSGVDTLIGTPVFLECFIPRFSTCPWVPRTIVHNAWSFYGSAAFADGHSTHLLRKGPSAGRFAGESNDWAAFYVNIFVNRDMFVRYTHQGVGHQNLQVGNVNMRDNNALAVDKGPKDLDLDLSPNQGQAIDQDQHLAEDGQVEDQDYNQIDQTQYKEVIEDNDSDITGHSHSDNKEEFEFEVEVGNPDCELHEEGECTCDSVVEEDSYYALL</sequence>
<dbReference type="KEGG" id="sla:SERLADRAFT_405861"/>